<organism evidence="1 2">
    <name type="scientific">Melastoma candidum</name>
    <dbReference type="NCBI Taxonomy" id="119954"/>
    <lineage>
        <taxon>Eukaryota</taxon>
        <taxon>Viridiplantae</taxon>
        <taxon>Streptophyta</taxon>
        <taxon>Embryophyta</taxon>
        <taxon>Tracheophyta</taxon>
        <taxon>Spermatophyta</taxon>
        <taxon>Magnoliopsida</taxon>
        <taxon>eudicotyledons</taxon>
        <taxon>Gunneridae</taxon>
        <taxon>Pentapetalae</taxon>
        <taxon>rosids</taxon>
        <taxon>malvids</taxon>
        <taxon>Myrtales</taxon>
        <taxon>Melastomataceae</taxon>
        <taxon>Melastomatoideae</taxon>
        <taxon>Melastomateae</taxon>
        <taxon>Melastoma</taxon>
    </lineage>
</organism>
<sequence length="367" mass="41632">MMESIRKQARKFREQVAKQQQAVLKQLGHIGGEGLSVNEDELQCQRQLQDLYNSTRAAKHLQRDIVRGVEGLVSVSSKQMEIARKLADDCCDYALENQSTGSALSRAAVCFGTTHRSMETERESLLEILLTQVSEPLRSSISGAPLEDARHLTRRYDKMRQELENQAAEVFRRRSKSRDPAQSAESTMRLKMAESRYDELKSAMMALGREATKAMLSVEDQQQQITFQRLLKTVNAERSYHERVLTCLEKLQAEMILEEQLNESTFPSMTMEPDESAPSYIDDSRPIRSNDSRHKQHDNYFIAKVIHPFDAQADGELSLSVDEFVIVLQVAPNGWSEGECNGTAGWFPSTYVEHQDKAPSKKMPDAL</sequence>
<protein>
    <submittedName>
        <fullName evidence="1">Uncharacterized protein</fullName>
    </submittedName>
</protein>
<reference evidence="2" key="1">
    <citation type="journal article" date="2023" name="Front. Plant Sci.">
        <title>Chromosomal-level genome assembly of Melastoma candidum provides insights into trichome evolution.</title>
        <authorList>
            <person name="Zhong Y."/>
            <person name="Wu W."/>
            <person name="Sun C."/>
            <person name="Zou P."/>
            <person name="Liu Y."/>
            <person name="Dai S."/>
            <person name="Zhou R."/>
        </authorList>
    </citation>
    <scope>NUCLEOTIDE SEQUENCE [LARGE SCALE GENOMIC DNA]</scope>
</reference>
<comment type="caution">
    <text evidence="1">The sequence shown here is derived from an EMBL/GenBank/DDBJ whole genome shotgun (WGS) entry which is preliminary data.</text>
</comment>
<dbReference type="Proteomes" id="UP001057402">
    <property type="component" value="Chromosome 4"/>
</dbReference>
<proteinExistence type="predicted"/>
<gene>
    <name evidence="1" type="ORF">MLD38_010117</name>
</gene>
<evidence type="ECO:0000313" key="2">
    <source>
        <dbReference type="Proteomes" id="UP001057402"/>
    </source>
</evidence>
<dbReference type="EMBL" id="CM042883">
    <property type="protein sequence ID" value="KAI4371813.1"/>
    <property type="molecule type" value="Genomic_DNA"/>
</dbReference>
<keyword evidence="2" id="KW-1185">Reference proteome</keyword>
<evidence type="ECO:0000313" key="1">
    <source>
        <dbReference type="EMBL" id="KAI4371813.1"/>
    </source>
</evidence>
<accession>A0ACB9QZW1</accession>
<name>A0ACB9QZW1_9MYRT</name>